<dbReference type="EMBL" id="DF952378">
    <property type="protein sequence ID" value="GAN43882.1"/>
    <property type="molecule type" value="Genomic_DNA"/>
</dbReference>
<reference evidence="3" key="2">
    <citation type="submission" date="2015-08" db="EMBL/GenBank/DDBJ databases">
        <title>Complete DNA Sequence of Pseudomonas syringae pv. actinidiae, the Causal Agent of Kiwifruit Canker Disease.</title>
        <authorList>
            <person name="Rikkerink E.H.A."/>
            <person name="Fineran P.C."/>
        </authorList>
    </citation>
    <scope>NUCLEOTIDE SEQUENCE</scope>
    <source>
        <strain evidence="3">SkMP5</strain>
    </source>
</reference>
<evidence type="ECO:0000313" key="4">
    <source>
        <dbReference type="Proteomes" id="UP000253740"/>
    </source>
</evidence>
<feature type="compositionally biased region" description="Polar residues" evidence="1">
    <location>
        <begin position="1"/>
        <end position="18"/>
    </location>
</feature>
<proteinExistence type="predicted"/>
<keyword evidence="3" id="KW-0407">Ion channel</keyword>
<gene>
    <name evidence="2" type="ORF">MBSD_0395</name>
    <name evidence="3" type="ORF">MBSD_n2165</name>
</gene>
<evidence type="ECO:0000313" key="2">
    <source>
        <dbReference type="EMBL" id="GAN43882.1"/>
    </source>
</evidence>
<sequence length="145" mass="15523">MTNHSGQRNPSIETQDAAATQGGPRPERPTAVDAPADPSDFPGQVRIKRVFLRPDRPAEHDEQIALSEIELPQCIMGGARRRAGWHGERDRTTAPAAEGWVAVRSAGARQGWRSGTGWGGERRGLPSGIGFLLARLPACAGITNP</sequence>
<keyword evidence="3" id="KW-0813">Transport</keyword>
<organism evidence="3">
    <name type="scientific">Mizugakiibacter sediminis</name>
    <dbReference type="NCBI Taxonomy" id="1475481"/>
    <lineage>
        <taxon>Bacteria</taxon>
        <taxon>Pseudomonadati</taxon>
        <taxon>Pseudomonadota</taxon>
        <taxon>Gammaproteobacteria</taxon>
        <taxon>Lysobacterales</taxon>
        <taxon>Rhodanobacteraceae</taxon>
        <taxon>Mizugakiibacter</taxon>
    </lineage>
</organism>
<dbReference type="AlphaFoldDB" id="A0A0K8QPM6"/>
<evidence type="ECO:0000256" key="1">
    <source>
        <dbReference type="SAM" id="MobiDB-lite"/>
    </source>
</evidence>
<keyword evidence="3" id="KW-0406">Ion transport</keyword>
<keyword evidence="4" id="KW-1185">Reference proteome</keyword>
<dbReference type="EMBL" id="DF970238">
    <property type="protein sequence ID" value="GAP66850.1"/>
    <property type="molecule type" value="Genomic_DNA"/>
</dbReference>
<accession>A0A0K8QPM6</accession>
<protein>
    <submittedName>
        <fullName evidence="3">Voltage-dependent sodium channel SCN5A</fullName>
    </submittedName>
</protein>
<evidence type="ECO:0000313" key="3">
    <source>
        <dbReference type="EMBL" id="GAP66850.1"/>
    </source>
</evidence>
<dbReference type="GO" id="GO:0034220">
    <property type="term" value="P:monoatomic ion transmembrane transport"/>
    <property type="evidence" value="ECO:0007669"/>
    <property type="project" value="UniProtKB-KW"/>
</dbReference>
<dbReference type="Proteomes" id="UP000253740">
    <property type="component" value="Unassembled WGS sequence"/>
</dbReference>
<name>A0A0K8QPM6_9GAMM</name>
<dbReference type="HOGENOM" id="CLU_1784682_0_0_6"/>
<reference evidence="2" key="1">
    <citation type="submission" date="2015-03" db="EMBL/GenBank/DDBJ databases">
        <title>Draft genome sequence of Mizugakiibacter sediminis skMP5.</title>
        <authorList>
            <person name="Watanabe T."/>
            <person name="Kojima H."/>
            <person name="Fukui M."/>
        </authorList>
    </citation>
    <scope>NUCLEOTIDE SEQUENCE</scope>
    <source>
        <strain evidence="2">SkMP5</strain>
    </source>
</reference>
<feature type="region of interest" description="Disordered" evidence="1">
    <location>
        <begin position="1"/>
        <end position="45"/>
    </location>
</feature>